<organism evidence="1 2">
    <name type="scientific">Gloeothece verrucosa (strain PCC 7822)</name>
    <name type="common">Cyanothece sp. (strain PCC 7822)</name>
    <dbReference type="NCBI Taxonomy" id="497965"/>
    <lineage>
        <taxon>Bacteria</taxon>
        <taxon>Bacillati</taxon>
        <taxon>Cyanobacteriota</taxon>
        <taxon>Cyanophyceae</taxon>
        <taxon>Oscillatoriophycideae</taxon>
        <taxon>Chroococcales</taxon>
        <taxon>Aphanothecaceae</taxon>
        <taxon>Gloeothece</taxon>
        <taxon>Gloeothece verrucosa</taxon>
    </lineage>
</organism>
<accession>E0UMH8</accession>
<dbReference type="InterPro" id="IPR027417">
    <property type="entry name" value="P-loop_NTPase"/>
</dbReference>
<keyword evidence="1" id="KW-0614">Plasmid</keyword>
<dbReference type="RefSeq" id="WP_013334906.1">
    <property type="nucleotide sequence ID" value="NC_014534.1"/>
</dbReference>
<dbReference type="KEGG" id="cyj:Cyan7822_6371"/>
<evidence type="ECO:0008006" key="3">
    <source>
        <dbReference type="Google" id="ProtNLM"/>
    </source>
</evidence>
<keyword evidence="2" id="KW-1185">Reference proteome</keyword>
<dbReference type="OrthoDB" id="495726at2"/>
<protein>
    <recommendedName>
        <fullName evidence="3">G domain-containing protein</fullName>
    </recommendedName>
</protein>
<sequence>MGNICIIGPRSSGKTTYLAALAYWQNEGIQGVKGERIKIKPQNPESRELAEQAENILLQGADFEPTGQSVTTVDELSYYSFGIEVKKNLLSQPEIIYLTAKDYPGEVFENIVNGSSSDPIHEEFMNDCFTDVNGCLILLTGWEPETDHFYNRVMSRFIDLMDTYGRSQNLKLAVAMSKCERGEIWSGRIDPETDLFGVHLRRTRQTLRDRIIQKNLKFFAISTFGVLGRNDPRPNREDRIVKGEPASVLRNPSKWQPYNLIQPLYWLSQKPKTKKSS</sequence>
<dbReference type="HOGENOM" id="CLU_079296_0_0_3"/>
<dbReference type="Proteomes" id="UP000008206">
    <property type="component" value="Plasmid Cy782202"/>
</dbReference>
<gene>
    <name evidence="1" type="ordered locus">Cyan7822_6371</name>
</gene>
<dbReference type="EMBL" id="CP002200">
    <property type="protein sequence ID" value="ADN18158.1"/>
    <property type="molecule type" value="Genomic_DNA"/>
</dbReference>
<reference evidence="2" key="1">
    <citation type="journal article" date="2011" name="MBio">
        <title>Novel metabolic attributes of the genus Cyanothece, comprising a group of unicellular nitrogen-fixing Cyanobacteria.</title>
        <authorList>
            <person name="Bandyopadhyay A."/>
            <person name="Elvitigala T."/>
            <person name="Welsh E."/>
            <person name="Stockel J."/>
            <person name="Liberton M."/>
            <person name="Min H."/>
            <person name="Sherman L.A."/>
            <person name="Pakrasi H.B."/>
        </authorList>
    </citation>
    <scope>NUCLEOTIDE SEQUENCE [LARGE SCALE GENOMIC DNA]</scope>
    <source>
        <strain evidence="2">PCC 7822</strain>
        <plasmid evidence="2">Cy782202</plasmid>
    </source>
</reference>
<dbReference type="SUPFAM" id="SSF52540">
    <property type="entry name" value="P-loop containing nucleoside triphosphate hydrolases"/>
    <property type="match status" value="1"/>
</dbReference>
<evidence type="ECO:0000313" key="1">
    <source>
        <dbReference type="EMBL" id="ADN18158.1"/>
    </source>
</evidence>
<name>E0UMH8_GLOV7</name>
<evidence type="ECO:0000313" key="2">
    <source>
        <dbReference type="Proteomes" id="UP000008206"/>
    </source>
</evidence>
<proteinExistence type="predicted"/>
<dbReference type="AlphaFoldDB" id="E0UMH8"/>
<geneLocation type="plasmid" evidence="1 2">
    <name>Cy782202</name>
</geneLocation>